<keyword evidence="5" id="KW-0289">Folate biosynthesis</keyword>
<accession>A0A1V0BA67</accession>
<evidence type="ECO:0000256" key="2">
    <source>
        <dbReference type="ARBA" id="ARBA00009320"/>
    </source>
</evidence>
<dbReference type="Gene3D" id="3.20.10.10">
    <property type="entry name" value="D-amino Acid Aminotransferase, subunit A, domain 2"/>
    <property type="match status" value="1"/>
</dbReference>
<dbReference type="KEGG" id="ppha:BVH74_13145"/>
<sequence>MCLINGQVGSALPVDDRGLAYGDGLFETIRVRAAQPTLLDYHLRRLRRGAEQLRLELDWAALQSELLLMASQSGVGVIKLIVTRGSGQRGYSVAGAQQPLRIVMGSALPEYPPDRQSQGVELFSCQTRLASQPLLAGLKHLNRLEQVLARSEWLDSRYAEGLMCDQHDRIIECTMSNLFLRWQGHWITPDLSESGVRGVMRDYLIDRLAEEGDPVSIVAVDQLMLHECSELFCCNSLYGVWPIVAMNGLRWPVGQATLAAQQIAKQALL</sequence>
<keyword evidence="4" id="KW-0663">Pyridoxal phosphate</keyword>
<dbReference type="GO" id="GO:0030170">
    <property type="term" value="F:pyridoxal phosphate binding"/>
    <property type="evidence" value="ECO:0007669"/>
    <property type="project" value="InterPro"/>
</dbReference>
<dbReference type="GO" id="GO:0005829">
    <property type="term" value="C:cytosol"/>
    <property type="evidence" value="ECO:0007669"/>
    <property type="project" value="TreeGrafter"/>
</dbReference>
<dbReference type="AlphaFoldDB" id="A0A1V0BA67"/>
<dbReference type="EMBL" id="CP020100">
    <property type="protein sequence ID" value="AQZ96825.1"/>
    <property type="molecule type" value="Genomic_DNA"/>
</dbReference>
<comment type="subunit">
    <text evidence="3">Homodimer.</text>
</comment>
<evidence type="ECO:0000256" key="3">
    <source>
        <dbReference type="ARBA" id="ARBA00011738"/>
    </source>
</evidence>
<name>A0A1V0BA67_9GAMM</name>
<evidence type="ECO:0000256" key="5">
    <source>
        <dbReference type="ARBA" id="ARBA00022909"/>
    </source>
</evidence>
<comment type="catalytic activity">
    <reaction evidence="9">
        <text>4-amino-4-deoxychorismate = 4-aminobenzoate + pyruvate + H(+)</text>
        <dbReference type="Rhea" id="RHEA:16201"/>
        <dbReference type="ChEBI" id="CHEBI:15361"/>
        <dbReference type="ChEBI" id="CHEBI:15378"/>
        <dbReference type="ChEBI" id="CHEBI:17836"/>
        <dbReference type="ChEBI" id="CHEBI:58406"/>
        <dbReference type="EC" id="4.1.3.38"/>
    </reaction>
</comment>
<dbReference type="Gene3D" id="3.30.470.10">
    <property type="match status" value="1"/>
</dbReference>
<evidence type="ECO:0000256" key="4">
    <source>
        <dbReference type="ARBA" id="ARBA00022898"/>
    </source>
</evidence>
<dbReference type="InterPro" id="IPR001544">
    <property type="entry name" value="Aminotrans_IV"/>
</dbReference>
<comment type="cofactor">
    <cofactor evidence="1">
        <name>pyridoxal 5'-phosphate</name>
        <dbReference type="ChEBI" id="CHEBI:597326"/>
    </cofactor>
</comment>
<dbReference type="STRING" id="1931241.BVH74_13145"/>
<dbReference type="PANTHER" id="PTHR42743:SF2">
    <property type="entry name" value="AMINODEOXYCHORISMATE LYASE"/>
    <property type="match status" value="1"/>
</dbReference>
<reference evidence="11 12" key="1">
    <citation type="submission" date="2017-03" db="EMBL/GenBank/DDBJ databases">
        <title>Complete genome sequence of the novel DNRA strain Pseudomonas sp. S-6-2 isolated from Chinese polluted river sediment. Journal of Biotechnology.</title>
        <authorList>
            <person name="Li J."/>
            <person name="Xiang F."/>
            <person name="Wang L."/>
            <person name="Xi L."/>
            <person name="Liu J."/>
        </authorList>
    </citation>
    <scope>NUCLEOTIDE SEQUENCE [LARGE SCALE GENOMIC DNA]</scope>
    <source>
        <strain evidence="11 12">S-6-2</strain>
    </source>
</reference>
<proteinExistence type="inferred from homology"/>
<evidence type="ECO:0000256" key="1">
    <source>
        <dbReference type="ARBA" id="ARBA00001933"/>
    </source>
</evidence>
<evidence type="ECO:0000313" key="12">
    <source>
        <dbReference type="Proteomes" id="UP000243488"/>
    </source>
</evidence>
<dbReference type="Pfam" id="PF01063">
    <property type="entry name" value="Aminotran_4"/>
    <property type="match status" value="1"/>
</dbReference>
<protein>
    <recommendedName>
        <fullName evidence="8 10">Aminodeoxychorismate lyase</fullName>
        <ecNumber evidence="8 10">4.1.3.38</ecNumber>
    </recommendedName>
</protein>
<dbReference type="NCBIfam" id="TIGR03461">
    <property type="entry name" value="pabC_Proteo"/>
    <property type="match status" value="1"/>
</dbReference>
<dbReference type="InterPro" id="IPR043131">
    <property type="entry name" value="BCAT-like_N"/>
</dbReference>
<comment type="similarity">
    <text evidence="2">Belongs to the class-IV pyridoxal-phosphate-dependent aminotransferase family.</text>
</comment>
<evidence type="ECO:0000256" key="6">
    <source>
        <dbReference type="ARBA" id="ARBA00023239"/>
    </source>
</evidence>
<dbReference type="PANTHER" id="PTHR42743">
    <property type="entry name" value="AMINO-ACID AMINOTRANSFERASE"/>
    <property type="match status" value="1"/>
</dbReference>
<dbReference type="InterPro" id="IPR017824">
    <property type="entry name" value="Aminodeoxychorismate_lyase_IV"/>
</dbReference>
<dbReference type="InterPro" id="IPR050571">
    <property type="entry name" value="Class-IV_PLP-Dep_Aminotrnsfr"/>
</dbReference>
<dbReference type="GO" id="GO:0008696">
    <property type="term" value="F:4-amino-4-deoxychorismate lyase activity"/>
    <property type="evidence" value="ECO:0007669"/>
    <property type="project" value="UniProtKB-UniRule"/>
</dbReference>
<keyword evidence="6 11" id="KW-0456">Lyase</keyword>
<dbReference type="EC" id="4.1.3.38" evidence="8 10"/>
<dbReference type="CDD" id="cd01559">
    <property type="entry name" value="ADCL_like"/>
    <property type="match status" value="1"/>
</dbReference>
<keyword evidence="12" id="KW-1185">Reference proteome</keyword>
<dbReference type="GO" id="GO:0046656">
    <property type="term" value="P:folic acid biosynthetic process"/>
    <property type="evidence" value="ECO:0007669"/>
    <property type="project" value="UniProtKB-KW"/>
</dbReference>
<dbReference type="GO" id="GO:0008153">
    <property type="term" value="P:4-aminobenzoate biosynthetic process"/>
    <property type="evidence" value="ECO:0007669"/>
    <property type="project" value="UniProtKB-UniRule"/>
</dbReference>
<evidence type="ECO:0000313" key="11">
    <source>
        <dbReference type="EMBL" id="AQZ96825.1"/>
    </source>
</evidence>
<gene>
    <name evidence="11" type="ORF">BVH74_13145</name>
</gene>
<dbReference type="NCBIfam" id="NF004761">
    <property type="entry name" value="PRK06092.1"/>
    <property type="match status" value="1"/>
</dbReference>
<evidence type="ECO:0000256" key="9">
    <source>
        <dbReference type="ARBA" id="ARBA00049529"/>
    </source>
</evidence>
<evidence type="ECO:0000256" key="8">
    <source>
        <dbReference type="ARBA" id="ARBA00035676"/>
    </source>
</evidence>
<dbReference type="InterPro" id="IPR036038">
    <property type="entry name" value="Aminotransferase-like"/>
</dbReference>
<dbReference type="InterPro" id="IPR043132">
    <property type="entry name" value="BCAT-like_C"/>
</dbReference>
<dbReference type="SUPFAM" id="SSF56752">
    <property type="entry name" value="D-aminoacid aminotransferase-like PLP-dependent enzymes"/>
    <property type="match status" value="1"/>
</dbReference>
<organism evidence="11 12">
    <name type="scientific">Halopseudomonas phragmitis</name>
    <dbReference type="NCBI Taxonomy" id="1931241"/>
    <lineage>
        <taxon>Bacteria</taxon>
        <taxon>Pseudomonadati</taxon>
        <taxon>Pseudomonadota</taxon>
        <taxon>Gammaproteobacteria</taxon>
        <taxon>Pseudomonadales</taxon>
        <taxon>Pseudomonadaceae</taxon>
        <taxon>Halopseudomonas</taxon>
    </lineage>
</organism>
<evidence type="ECO:0000256" key="10">
    <source>
        <dbReference type="NCBIfam" id="TIGR03461"/>
    </source>
</evidence>
<dbReference type="Proteomes" id="UP000243488">
    <property type="component" value="Chromosome"/>
</dbReference>
<evidence type="ECO:0000256" key="7">
    <source>
        <dbReference type="ARBA" id="ARBA00035633"/>
    </source>
</evidence>
<comment type="pathway">
    <text evidence="7">Cofactor biosynthesis; tetrahydrofolate biosynthesis; 4-aminobenzoate from chorismate: step 2/2.</text>
</comment>